<dbReference type="EMBL" id="JAQQKX010000006">
    <property type="protein sequence ID" value="MDC7683484.1"/>
    <property type="molecule type" value="Genomic_DNA"/>
</dbReference>
<organism evidence="2 3">
    <name type="scientific">Asticcacaulis aquaticus</name>
    <dbReference type="NCBI Taxonomy" id="2984212"/>
    <lineage>
        <taxon>Bacteria</taxon>
        <taxon>Pseudomonadati</taxon>
        <taxon>Pseudomonadota</taxon>
        <taxon>Alphaproteobacteria</taxon>
        <taxon>Caulobacterales</taxon>
        <taxon>Caulobacteraceae</taxon>
        <taxon>Asticcacaulis</taxon>
    </lineage>
</organism>
<keyword evidence="1" id="KW-0812">Transmembrane</keyword>
<keyword evidence="3" id="KW-1185">Reference proteome</keyword>
<comment type="caution">
    <text evidence="2">The sequence shown here is derived from an EMBL/GenBank/DDBJ whole genome shotgun (WGS) entry which is preliminary data.</text>
</comment>
<feature type="transmembrane region" description="Helical" evidence="1">
    <location>
        <begin position="35"/>
        <end position="57"/>
    </location>
</feature>
<reference evidence="2 3" key="1">
    <citation type="submission" date="2023-01" db="EMBL/GenBank/DDBJ databases">
        <title>Novel species of the genus Asticcacaulis isolated from rivers.</title>
        <authorList>
            <person name="Lu H."/>
        </authorList>
    </citation>
    <scope>NUCLEOTIDE SEQUENCE [LARGE SCALE GENOMIC DNA]</scope>
    <source>
        <strain evidence="2 3">BYS171W</strain>
    </source>
</reference>
<name>A0ABT5HU31_9CAUL</name>
<proteinExistence type="predicted"/>
<dbReference type="RefSeq" id="WP_272747952.1">
    <property type="nucleotide sequence ID" value="NZ_JAQQKX010000006.1"/>
</dbReference>
<evidence type="ECO:0000313" key="3">
    <source>
        <dbReference type="Proteomes" id="UP001214854"/>
    </source>
</evidence>
<dbReference type="Proteomes" id="UP001214854">
    <property type="component" value="Unassembled WGS sequence"/>
</dbReference>
<keyword evidence="1" id="KW-0472">Membrane</keyword>
<evidence type="ECO:0000313" key="2">
    <source>
        <dbReference type="EMBL" id="MDC7683484.1"/>
    </source>
</evidence>
<gene>
    <name evidence="2" type="ORF">PQU92_09370</name>
</gene>
<protein>
    <submittedName>
        <fullName evidence="2">Uncharacterized protein</fullName>
    </submittedName>
</protein>
<accession>A0ABT5HU31</accession>
<evidence type="ECO:0000256" key="1">
    <source>
        <dbReference type="SAM" id="Phobius"/>
    </source>
</evidence>
<keyword evidence="1" id="KW-1133">Transmembrane helix</keyword>
<sequence length="62" mass="6278">MSEIDPPAKIQSAHLALRAGPVAVRMGVEVTPAGIWAIAGLMSGILLSTAVLVGVAVSAKRK</sequence>